<evidence type="ECO:0000313" key="2">
    <source>
        <dbReference type="EMBL" id="VDM80676.1"/>
    </source>
</evidence>
<protein>
    <submittedName>
        <fullName evidence="2">Uncharacterized protein</fullName>
    </submittedName>
</protein>
<evidence type="ECO:0000256" key="1">
    <source>
        <dbReference type="SAM" id="MobiDB-lite"/>
    </source>
</evidence>
<proteinExistence type="predicted"/>
<organism evidence="2 3">
    <name type="scientific">Strongylus vulgaris</name>
    <name type="common">Blood worm</name>
    <dbReference type="NCBI Taxonomy" id="40348"/>
    <lineage>
        <taxon>Eukaryota</taxon>
        <taxon>Metazoa</taxon>
        <taxon>Ecdysozoa</taxon>
        <taxon>Nematoda</taxon>
        <taxon>Chromadorea</taxon>
        <taxon>Rhabditida</taxon>
        <taxon>Rhabditina</taxon>
        <taxon>Rhabditomorpha</taxon>
        <taxon>Strongyloidea</taxon>
        <taxon>Strongylidae</taxon>
        <taxon>Strongylus</taxon>
    </lineage>
</organism>
<dbReference type="AlphaFoldDB" id="A0A3P7JBG4"/>
<keyword evidence="3" id="KW-1185">Reference proteome</keyword>
<dbReference type="Proteomes" id="UP000270094">
    <property type="component" value="Unassembled WGS sequence"/>
</dbReference>
<sequence length="82" mass="9200">MSYIYFRYDELGTPSTSTMAKDEKESDVDQSFVSDSRSEAADLPSEREEPRSEDTVTPTTPHDTKASVALLPVCMFVCRQLC</sequence>
<dbReference type="EMBL" id="UYYB01109499">
    <property type="protein sequence ID" value="VDM80676.1"/>
    <property type="molecule type" value="Genomic_DNA"/>
</dbReference>
<accession>A0A3P7JBG4</accession>
<reference evidence="2 3" key="1">
    <citation type="submission" date="2018-11" db="EMBL/GenBank/DDBJ databases">
        <authorList>
            <consortium name="Pathogen Informatics"/>
        </authorList>
    </citation>
    <scope>NUCLEOTIDE SEQUENCE [LARGE SCALE GENOMIC DNA]</scope>
</reference>
<feature type="region of interest" description="Disordered" evidence="1">
    <location>
        <begin position="13"/>
        <end position="64"/>
    </location>
</feature>
<feature type="compositionally biased region" description="Basic and acidic residues" evidence="1">
    <location>
        <begin position="36"/>
        <end position="54"/>
    </location>
</feature>
<gene>
    <name evidence="2" type="ORF">SVUK_LOCUS15674</name>
</gene>
<name>A0A3P7JBG4_STRVU</name>
<evidence type="ECO:0000313" key="3">
    <source>
        <dbReference type="Proteomes" id="UP000270094"/>
    </source>
</evidence>